<keyword evidence="3" id="KW-1185">Reference proteome</keyword>
<evidence type="ECO:0000313" key="2">
    <source>
        <dbReference type="EMBL" id="ORX04007.1"/>
    </source>
</evidence>
<evidence type="ECO:0000313" key="3">
    <source>
        <dbReference type="Proteomes" id="UP000193710"/>
    </source>
</evidence>
<reference evidence="2 3" key="1">
    <citation type="submission" date="2016-01" db="EMBL/GenBank/DDBJ databases">
        <title>The new phylogeny of the genus Mycobacterium.</title>
        <authorList>
            <person name="Tarcisio F."/>
            <person name="Conor M."/>
            <person name="Antonella G."/>
            <person name="Elisabetta G."/>
            <person name="Giulia F.S."/>
            <person name="Sara T."/>
            <person name="Anna F."/>
            <person name="Clotilde B."/>
            <person name="Roberto B."/>
            <person name="Veronica D.S."/>
            <person name="Fabio R."/>
            <person name="Monica P."/>
            <person name="Olivier J."/>
            <person name="Enrico T."/>
            <person name="Nicola S."/>
        </authorList>
    </citation>
    <scope>NUCLEOTIDE SEQUENCE [LARGE SCALE GENOMIC DNA]</scope>
    <source>
        <strain evidence="2 3">DSM 44626</strain>
    </source>
</reference>
<dbReference type="Proteomes" id="UP000193710">
    <property type="component" value="Unassembled WGS sequence"/>
</dbReference>
<dbReference type="EMBL" id="LQPY01000020">
    <property type="protein sequence ID" value="ORX04007.1"/>
    <property type="molecule type" value="Genomic_DNA"/>
</dbReference>
<organism evidence="2 3">
    <name type="scientific">Mycobacterium triplex</name>
    <dbReference type="NCBI Taxonomy" id="47839"/>
    <lineage>
        <taxon>Bacteria</taxon>
        <taxon>Bacillati</taxon>
        <taxon>Actinomycetota</taxon>
        <taxon>Actinomycetes</taxon>
        <taxon>Mycobacteriales</taxon>
        <taxon>Mycobacteriaceae</taxon>
        <taxon>Mycobacterium</taxon>
        <taxon>Mycobacterium simiae complex</taxon>
    </lineage>
</organism>
<comment type="caution">
    <text evidence="2">The sequence shown here is derived from an EMBL/GenBank/DDBJ whole genome shotgun (WGS) entry which is preliminary data.</text>
</comment>
<sequence length="67" mass="6698">MAAARIDIDAGPSHASRVRPDTTDRYAAAAEVSSAPNPSQAAAAVHIGTDPAPAYIRPELTSGGNAA</sequence>
<protein>
    <submittedName>
        <fullName evidence="2">Uncharacterized protein</fullName>
    </submittedName>
</protein>
<feature type="region of interest" description="Disordered" evidence="1">
    <location>
        <begin position="1"/>
        <end position="20"/>
    </location>
</feature>
<gene>
    <name evidence="2" type="ORF">AWC29_15820</name>
</gene>
<accession>A0ABX3W3R0</accession>
<evidence type="ECO:0000256" key="1">
    <source>
        <dbReference type="SAM" id="MobiDB-lite"/>
    </source>
</evidence>
<proteinExistence type="predicted"/>
<name>A0ABX3W3R0_9MYCO</name>